<dbReference type="Pfam" id="PF03095">
    <property type="entry name" value="PTPA"/>
    <property type="match status" value="1"/>
</dbReference>
<dbReference type="InterPro" id="IPR037218">
    <property type="entry name" value="PTPA_sf"/>
</dbReference>
<proteinExistence type="predicted"/>
<evidence type="ECO:0000313" key="2">
    <source>
        <dbReference type="EMBL" id="OMJ10911.1"/>
    </source>
</evidence>
<dbReference type="InterPro" id="IPR004327">
    <property type="entry name" value="Phstyr_phstse_ac"/>
</dbReference>
<comment type="caution">
    <text evidence="2">The sequence shown here is derived from an EMBL/GenBank/DDBJ whole genome shotgun (WGS) entry which is preliminary data.</text>
</comment>
<feature type="region of interest" description="Disordered" evidence="1">
    <location>
        <begin position="128"/>
        <end position="149"/>
    </location>
</feature>
<dbReference type="AlphaFoldDB" id="A0A1R1X8E6"/>
<dbReference type="OrthoDB" id="5652362at2759"/>
<sequence length="181" mass="19922">MSTYQEPTRKILEFSDMNRWDNSQAKHELLSFIRQLNESVMGKKVPVEDKSSTASIDQGRGMATRAFEYGFHGLKSVSNGFVWEQGADRLRQRPRAMLYGPAARAVESGHVQRGASGESGALGFQQVPAAGAQNPDGVPAGTRRQPRREFRAAEDVCSRGSQQVPGGAAFEVWHAFLVRTL</sequence>
<accession>A0A1R1X8E6</accession>
<reference evidence="2 3" key="1">
    <citation type="submission" date="2017-01" db="EMBL/GenBank/DDBJ databases">
        <authorList>
            <person name="Mah S.A."/>
            <person name="Swanson W.J."/>
            <person name="Moy G.W."/>
            <person name="Vacquier V.D."/>
        </authorList>
    </citation>
    <scope>NUCLEOTIDE SEQUENCE [LARGE SCALE GENOMIC DNA]</scope>
    <source>
        <strain evidence="2 3">GSMNP</strain>
    </source>
</reference>
<protein>
    <submittedName>
        <fullName evidence="2">Uncharacterized protein</fullName>
    </submittedName>
</protein>
<dbReference type="EMBL" id="LSSN01004779">
    <property type="protein sequence ID" value="OMJ10911.1"/>
    <property type="molecule type" value="Genomic_DNA"/>
</dbReference>
<keyword evidence="3" id="KW-1185">Reference proteome</keyword>
<evidence type="ECO:0000313" key="3">
    <source>
        <dbReference type="Proteomes" id="UP000187283"/>
    </source>
</evidence>
<name>A0A1R1X8E6_9FUNG</name>
<organism evidence="2 3">
    <name type="scientific">Smittium culicis</name>
    <dbReference type="NCBI Taxonomy" id="133412"/>
    <lineage>
        <taxon>Eukaryota</taxon>
        <taxon>Fungi</taxon>
        <taxon>Fungi incertae sedis</taxon>
        <taxon>Zoopagomycota</taxon>
        <taxon>Kickxellomycotina</taxon>
        <taxon>Harpellomycetes</taxon>
        <taxon>Harpellales</taxon>
        <taxon>Legeriomycetaceae</taxon>
        <taxon>Smittium</taxon>
    </lineage>
</organism>
<dbReference type="SUPFAM" id="SSF140984">
    <property type="entry name" value="PTPA-like"/>
    <property type="match status" value="1"/>
</dbReference>
<evidence type="ECO:0000256" key="1">
    <source>
        <dbReference type="SAM" id="MobiDB-lite"/>
    </source>
</evidence>
<gene>
    <name evidence="2" type="ORF">AYI70_g10040</name>
</gene>
<dbReference type="Proteomes" id="UP000187283">
    <property type="component" value="Unassembled WGS sequence"/>
</dbReference>
<dbReference type="GO" id="GO:0019211">
    <property type="term" value="F:phosphatase activator activity"/>
    <property type="evidence" value="ECO:0007669"/>
    <property type="project" value="InterPro"/>
</dbReference>